<comment type="cofactor">
    <cofactor evidence="1 5">
        <name>heme</name>
        <dbReference type="ChEBI" id="CHEBI:30413"/>
    </cofactor>
</comment>
<dbReference type="Pfam" id="PF00067">
    <property type="entry name" value="p450"/>
    <property type="match status" value="1"/>
</dbReference>
<organism evidence="8 9">
    <name type="scientific">Botryosphaeria dothidea</name>
    <dbReference type="NCBI Taxonomy" id="55169"/>
    <lineage>
        <taxon>Eukaryota</taxon>
        <taxon>Fungi</taxon>
        <taxon>Dikarya</taxon>
        <taxon>Ascomycota</taxon>
        <taxon>Pezizomycotina</taxon>
        <taxon>Dothideomycetes</taxon>
        <taxon>Dothideomycetes incertae sedis</taxon>
        <taxon>Botryosphaeriales</taxon>
        <taxon>Botryosphaeriaceae</taxon>
        <taxon>Botryosphaeria</taxon>
    </lineage>
</organism>
<dbReference type="PANTHER" id="PTHR24305:SF232">
    <property type="entry name" value="P450, PUTATIVE (EUROFUNG)-RELATED"/>
    <property type="match status" value="1"/>
</dbReference>
<evidence type="ECO:0000256" key="2">
    <source>
        <dbReference type="ARBA" id="ARBA00010617"/>
    </source>
</evidence>
<gene>
    <name evidence="8" type="ORF">GTA08_BOTSDO06098</name>
</gene>
<dbReference type="Gene3D" id="1.10.630.10">
    <property type="entry name" value="Cytochrome P450"/>
    <property type="match status" value="1"/>
</dbReference>
<dbReference type="PRINTS" id="PR00385">
    <property type="entry name" value="P450"/>
</dbReference>
<dbReference type="GO" id="GO:0020037">
    <property type="term" value="F:heme binding"/>
    <property type="evidence" value="ECO:0007669"/>
    <property type="project" value="InterPro"/>
</dbReference>
<dbReference type="PROSITE" id="PS00086">
    <property type="entry name" value="CYTOCHROME_P450"/>
    <property type="match status" value="1"/>
</dbReference>
<dbReference type="SUPFAM" id="SSF48264">
    <property type="entry name" value="Cytochrome P450"/>
    <property type="match status" value="1"/>
</dbReference>
<keyword evidence="5 6" id="KW-0349">Heme</keyword>
<evidence type="ECO:0000313" key="8">
    <source>
        <dbReference type="EMBL" id="KAF4307150.1"/>
    </source>
</evidence>
<evidence type="ECO:0000256" key="5">
    <source>
        <dbReference type="PIRSR" id="PIRSR602401-1"/>
    </source>
</evidence>
<dbReference type="InterPro" id="IPR002401">
    <property type="entry name" value="Cyt_P450_E_grp-I"/>
</dbReference>
<dbReference type="InterPro" id="IPR001128">
    <property type="entry name" value="Cyt_P450"/>
</dbReference>
<keyword evidence="7" id="KW-1133">Transmembrane helix</keyword>
<comment type="caution">
    <text evidence="8">The sequence shown here is derived from an EMBL/GenBank/DDBJ whole genome shotgun (WGS) entry which is preliminary data.</text>
</comment>
<proteinExistence type="inferred from homology"/>
<keyword evidence="4 5" id="KW-0408">Iron</keyword>
<dbReference type="Proteomes" id="UP000572817">
    <property type="component" value="Unassembled WGS sequence"/>
</dbReference>
<keyword evidence="6" id="KW-0560">Oxidoreductase</keyword>
<feature type="binding site" description="axial binding residue" evidence="5">
    <location>
        <position position="451"/>
    </location>
    <ligand>
        <name>heme</name>
        <dbReference type="ChEBI" id="CHEBI:30413"/>
    </ligand>
    <ligandPart>
        <name>Fe</name>
        <dbReference type="ChEBI" id="CHEBI:18248"/>
    </ligandPart>
</feature>
<evidence type="ECO:0000256" key="4">
    <source>
        <dbReference type="ARBA" id="ARBA00023004"/>
    </source>
</evidence>
<keyword evidence="9" id="KW-1185">Reference proteome</keyword>
<dbReference type="InterPro" id="IPR036396">
    <property type="entry name" value="Cyt_P450_sf"/>
</dbReference>
<dbReference type="EMBL" id="WWBZ02000033">
    <property type="protein sequence ID" value="KAF4307150.1"/>
    <property type="molecule type" value="Genomic_DNA"/>
</dbReference>
<accession>A0A8H4N301</accession>
<sequence length="530" mass="58854">MTLISLASLAGIAITSAVFLRILYNLYLHPLAKFHGPWYAASFSLIPAIISVLRIEPQWLLSLTKRYGTDKPIRIAPSLLLFPQPAAIKDIYWDPKCNTKAPLYGTGALGPPHLFTTLDGNVHKALRKALGGPQWTIGGLKNNWEPRIDELVQLFVRRMAERAERGQPVILSDKCAEFAADIMTMLSFTDPWGFVSNSRDERNILKSWREGLDFFGFVGRFRWFRDVVMKTSWGLYFLPNMSDDTGMGYLMSQADKQVAGREQRIENENYSQEKPDFLQHCLEARMDGVPLQPIQKRAHVTLLIQAGADTTGTALGSTLRFLVTHPSALSRCRAEMAAAEQAGALHTPILYEETRTQLPFFVACIKESLRLHPPATNLFARVAPPAGGKVVDGAFVPGGTEMTSNAYVVQRDPALYAPDPEAFRPERWLEAKRANEMEAGSFVFGVGPRVCLGKDVAVMEMYKLLPEIVRRFDFELKREGSYVVAGGVAYNQDFEVQLRLRGGKAGCAGQCCDRGVTAGAVLARCLFSNT</sequence>
<evidence type="ECO:0000256" key="7">
    <source>
        <dbReference type="SAM" id="Phobius"/>
    </source>
</evidence>
<evidence type="ECO:0000256" key="3">
    <source>
        <dbReference type="ARBA" id="ARBA00022723"/>
    </source>
</evidence>
<dbReference type="GO" id="GO:0005506">
    <property type="term" value="F:iron ion binding"/>
    <property type="evidence" value="ECO:0007669"/>
    <property type="project" value="InterPro"/>
</dbReference>
<evidence type="ECO:0000256" key="1">
    <source>
        <dbReference type="ARBA" id="ARBA00001971"/>
    </source>
</evidence>
<dbReference type="OrthoDB" id="3934656at2759"/>
<keyword evidence="6" id="KW-0503">Monooxygenase</keyword>
<protein>
    <submittedName>
        <fullName evidence="8">Cytochrome P450</fullName>
    </submittedName>
</protein>
<dbReference type="GO" id="GO:0016705">
    <property type="term" value="F:oxidoreductase activity, acting on paired donors, with incorporation or reduction of molecular oxygen"/>
    <property type="evidence" value="ECO:0007669"/>
    <property type="project" value="InterPro"/>
</dbReference>
<dbReference type="PANTHER" id="PTHR24305">
    <property type="entry name" value="CYTOCHROME P450"/>
    <property type="match status" value="1"/>
</dbReference>
<dbReference type="InterPro" id="IPR017972">
    <property type="entry name" value="Cyt_P450_CS"/>
</dbReference>
<reference evidence="8" key="1">
    <citation type="submission" date="2020-04" db="EMBL/GenBank/DDBJ databases">
        <title>Genome Assembly and Annotation of Botryosphaeria dothidea sdau 11-99, a Latent Pathogen of Apple Fruit Ring Rot in China.</title>
        <authorList>
            <person name="Yu C."/>
            <person name="Diao Y."/>
            <person name="Lu Q."/>
            <person name="Zhao J."/>
            <person name="Cui S."/>
            <person name="Peng C."/>
            <person name="He B."/>
            <person name="Liu H."/>
        </authorList>
    </citation>
    <scope>NUCLEOTIDE SEQUENCE [LARGE SCALE GENOMIC DNA]</scope>
    <source>
        <strain evidence="8">Sdau11-99</strain>
    </source>
</reference>
<evidence type="ECO:0000313" key="9">
    <source>
        <dbReference type="Proteomes" id="UP000572817"/>
    </source>
</evidence>
<dbReference type="AlphaFoldDB" id="A0A8H4N301"/>
<name>A0A8H4N301_9PEZI</name>
<comment type="similarity">
    <text evidence="2 6">Belongs to the cytochrome P450 family.</text>
</comment>
<dbReference type="PRINTS" id="PR00463">
    <property type="entry name" value="EP450I"/>
</dbReference>
<dbReference type="GO" id="GO:0004497">
    <property type="term" value="F:monooxygenase activity"/>
    <property type="evidence" value="ECO:0007669"/>
    <property type="project" value="UniProtKB-KW"/>
</dbReference>
<keyword evidence="3 5" id="KW-0479">Metal-binding</keyword>
<feature type="transmembrane region" description="Helical" evidence="7">
    <location>
        <begin position="6"/>
        <end position="24"/>
    </location>
</feature>
<dbReference type="InterPro" id="IPR050121">
    <property type="entry name" value="Cytochrome_P450_monoxygenase"/>
</dbReference>
<keyword evidence="7" id="KW-0812">Transmembrane</keyword>
<keyword evidence="7" id="KW-0472">Membrane</keyword>
<evidence type="ECO:0000256" key="6">
    <source>
        <dbReference type="RuleBase" id="RU000461"/>
    </source>
</evidence>